<gene>
    <name evidence="1" type="ORF">NDU88_005051</name>
</gene>
<evidence type="ECO:0000313" key="1">
    <source>
        <dbReference type="EMBL" id="KAJ1173211.1"/>
    </source>
</evidence>
<dbReference type="AlphaFoldDB" id="A0AAV7TA81"/>
<sequence length="70" mass="7766">MGMLRTTSATIAEIFATYYKRVYATMTSWSGENCANNLKDLTLPTLSDEDRATLEQDLTTEEIAKAIGDL</sequence>
<dbReference type="Proteomes" id="UP001066276">
    <property type="component" value="Chromosome 4_1"/>
</dbReference>
<comment type="caution">
    <text evidence="1">The sequence shown here is derived from an EMBL/GenBank/DDBJ whole genome shotgun (WGS) entry which is preliminary data.</text>
</comment>
<accession>A0AAV7TA81</accession>
<dbReference type="EMBL" id="JANPWB010000007">
    <property type="protein sequence ID" value="KAJ1173211.1"/>
    <property type="molecule type" value="Genomic_DNA"/>
</dbReference>
<reference evidence="1" key="1">
    <citation type="journal article" date="2022" name="bioRxiv">
        <title>Sequencing and chromosome-scale assembly of the giantPleurodeles waltlgenome.</title>
        <authorList>
            <person name="Brown T."/>
            <person name="Elewa A."/>
            <person name="Iarovenko S."/>
            <person name="Subramanian E."/>
            <person name="Araus A.J."/>
            <person name="Petzold A."/>
            <person name="Susuki M."/>
            <person name="Suzuki K.-i.T."/>
            <person name="Hayashi T."/>
            <person name="Toyoda A."/>
            <person name="Oliveira C."/>
            <person name="Osipova E."/>
            <person name="Leigh N.D."/>
            <person name="Simon A."/>
            <person name="Yun M.H."/>
        </authorList>
    </citation>
    <scope>NUCLEOTIDE SEQUENCE</scope>
    <source>
        <strain evidence="1">20211129_DDA</strain>
        <tissue evidence="1">Liver</tissue>
    </source>
</reference>
<evidence type="ECO:0000313" key="2">
    <source>
        <dbReference type="Proteomes" id="UP001066276"/>
    </source>
</evidence>
<protein>
    <submittedName>
        <fullName evidence="1">Uncharacterized protein</fullName>
    </submittedName>
</protein>
<organism evidence="1 2">
    <name type="scientific">Pleurodeles waltl</name>
    <name type="common">Iberian ribbed newt</name>
    <dbReference type="NCBI Taxonomy" id="8319"/>
    <lineage>
        <taxon>Eukaryota</taxon>
        <taxon>Metazoa</taxon>
        <taxon>Chordata</taxon>
        <taxon>Craniata</taxon>
        <taxon>Vertebrata</taxon>
        <taxon>Euteleostomi</taxon>
        <taxon>Amphibia</taxon>
        <taxon>Batrachia</taxon>
        <taxon>Caudata</taxon>
        <taxon>Salamandroidea</taxon>
        <taxon>Salamandridae</taxon>
        <taxon>Pleurodelinae</taxon>
        <taxon>Pleurodeles</taxon>
    </lineage>
</organism>
<keyword evidence="2" id="KW-1185">Reference proteome</keyword>
<proteinExistence type="predicted"/>
<name>A0AAV7TA81_PLEWA</name>